<name>A0ABZ0Q4R3_9LACO</name>
<evidence type="ECO:0000313" key="2">
    <source>
        <dbReference type="Proteomes" id="UP001302696"/>
    </source>
</evidence>
<gene>
    <name evidence="1" type="ORF">N6G96_00080</name>
</gene>
<dbReference type="Proteomes" id="UP001302696">
    <property type="component" value="Chromosome"/>
</dbReference>
<proteinExistence type="predicted"/>
<dbReference type="EMBL" id="CP104778">
    <property type="protein sequence ID" value="WPC21659.1"/>
    <property type="molecule type" value="Genomic_DNA"/>
</dbReference>
<reference evidence="2" key="1">
    <citation type="submission" date="2024-06" db="EMBL/GenBank/DDBJ databases">
        <authorList>
            <person name="Chang H.C."/>
            <person name="Mun S.Y."/>
        </authorList>
    </citation>
    <scope>NUCLEOTIDE SEQUENCE [LARGE SCALE GENOMIC DNA]</scope>
    <source>
        <strain evidence="2">KT1</strain>
    </source>
</reference>
<organism evidence="1 2">
    <name type="scientific">Pediococcus inopinatus</name>
    <dbReference type="NCBI Taxonomy" id="114090"/>
    <lineage>
        <taxon>Bacteria</taxon>
        <taxon>Bacillati</taxon>
        <taxon>Bacillota</taxon>
        <taxon>Bacilli</taxon>
        <taxon>Lactobacillales</taxon>
        <taxon>Lactobacillaceae</taxon>
        <taxon>Pediococcus</taxon>
    </lineage>
</organism>
<sequence length="57" mass="6397">MFKKAMFESMLFIVAMLVLHILGIPIELLTHRPIFNSLVTSFVEAPNRPALLVLVAC</sequence>
<protein>
    <submittedName>
        <fullName evidence="1">Uncharacterized protein</fullName>
    </submittedName>
</protein>
<dbReference type="RefSeq" id="WP_156486359.1">
    <property type="nucleotide sequence ID" value="NZ_BBIM01000045.1"/>
</dbReference>
<accession>A0ABZ0Q4R3</accession>
<keyword evidence="2" id="KW-1185">Reference proteome</keyword>
<evidence type="ECO:0000313" key="1">
    <source>
        <dbReference type="EMBL" id="WPC21659.1"/>
    </source>
</evidence>